<feature type="domain" description="Homing endonuclease LAGLIDADG" evidence="1">
    <location>
        <begin position="8"/>
        <end position="80"/>
    </location>
</feature>
<dbReference type="InterPro" id="IPR004860">
    <property type="entry name" value="LAGLIDADG_dom"/>
</dbReference>
<feature type="non-terminal residue" evidence="2">
    <location>
        <position position="100"/>
    </location>
</feature>
<dbReference type="AlphaFoldDB" id="A0A0F9E8Q1"/>
<accession>A0A0F9E8Q1</accession>
<dbReference type="GO" id="GO:0004519">
    <property type="term" value="F:endonuclease activity"/>
    <property type="evidence" value="ECO:0007669"/>
    <property type="project" value="InterPro"/>
</dbReference>
<evidence type="ECO:0000259" key="1">
    <source>
        <dbReference type="Pfam" id="PF14528"/>
    </source>
</evidence>
<protein>
    <recommendedName>
        <fullName evidence="1">Homing endonuclease LAGLIDADG domain-containing protein</fullName>
    </recommendedName>
</protein>
<dbReference type="SUPFAM" id="SSF55608">
    <property type="entry name" value="Homing endonucleases"/>
    <property type="match status" value="1"/>
</dbReference>
<dbReference type="InterPro" id="IPR027434">
    <property type="entry name" value="Homing_endonucl"/>
</dbReference>
<sequence length="100" mass="11876">MVLDKIELAWAAGFFDGEGHTRGEYKTTSYSYIPLLTVTNTDLELMRRFHRALGNLGRLYGPYQRKLPKHKPYWKWQTTSFEHAQATLAMLWRFLCSYKR</sequence>
<name>A0A0F9E8Q1_9ZZZZ</name>
<dbReference type="Gene3D" id="3.10.28.10">
    <property type="entry name" value="Homing endonucleases"/>
    <property type="match status" value="1"/>
</dbReference>
<comment type="caution">
    <text evidence="2">The sequence shown here is derived from an EMBL/GenBank/DDBJ whole genome shotgun (WGS) entry which is preliminary data.</text>
</comment>
<reference evidence="2" key="1">
    <citation type="journal article" date="2015" name="Nature">
        <title>Complex archaea that bridge the gap between prokaryotes and eukaryotes.</title>
        <authorList>
            <person name="Spang A."/>
            <person name="Saw J.H."/>
            <person name="Jorgensen S.L."/>
            <person name="Zaremba-Niedzwiedzka K."/>
            <person name="Martijn J."/>
            <person name="Lind A.E."/>
            <person name="van Eijk R."/>
            <person name="Schleper C."/>
            <person name="Guy L."/>
            <person name="Ettema T.J."/>
        </authorList>
    </citation>
    <scope>NUCLEOTIDE SEQUENCE</scope>
</reference>
<gene>
    <name evidence="2" type="ORF">LCGC14_2455280</name>
</gene>
<evidence type="ECO:0000313" key="2">
    <source>
        <dbReference type="EMBL" id="KKL20453.1"/>
    </source>
</evidence>
<dbReference type="Pfam" id="PF14528">
    <property type="entry name" value="LAGLIDADG_3"/>
    <property type="match status" value="1"/>
</dbReference>
<proteinExistence type="predicted"/>
<dbReference type="EMBL" id="LAZR01038093">
    <property type="protein sequence ID" value="KKL20453.1"/>
    <property type="molecule type" value="Genomic_DNA"/>
</dbReference>
<organism evidence="2">
    <name type="scientific">marine sediment metagenome</name>
    <dbReference type="NCBI Taxonomy" id="412755"/>
    <lineage>
        <taxon>unclassified sequences</taxon>
        <taxon>metagenomes</taxon>
        <taxon>ecological metagenomes</taxon>
    </lineage>
</organism>